<feature type="chain" id="PRO_5013204099" evidence="2">
    <location>
        <begin position="21"/>
        <end position="245"/>
    </location>
</feature>
<feature type="disulfide bond" evidence="1">
    <location>
        <begin position="29"/>
        <end position="244"/>
    </location>
</feature>
<feature type="disulfide bond" evidence="1">
    <location>
        <begin position="155"/>
        <end position="216"/>
    </location>
</feature>
<feature type="disulfide bond" evidence="1">
    <location>
        <begin position="93"/>
        <end position="99"/>
    </location>
</feature>
<dbReference type="PROSITE" id="PS51367">
    <property type="entry name" value="THAUMATIN_2"/>
    <property type="match status" value="1"/>
</dbReference>
<dbReference type="PANTHER" id="PTHR31048">
    <property type="entry name" value="OS03G0233200 PROTEIN"/>
    <property type="match status" value="1"/>
</dbReference>
<gene>
    <name evidence="3" type="ORF">CCACVL1_12173</name>
</gene>
<dbReference type="Gene3D" id="2.60.110.10">
    <property type="entry name" value="Thaumatin"/>
    <property type="match status" value="1"/>
</dbReference>
<dbReference type="OrthoDB" id="430315at2759"/>
<feature type="disulfide bond" evidence="1">
    <location>
        <begin position="183"/>
        <end position="192"/>
    </location>
</feature>
<evidence type="ECO:0000313" key="3">
    <source>
        <dbReference type="EMBL" id="OMO81828.1"/>
    </source>
</evidence>
<dbReference type="PIRSF" id="PIRSF002703">
    <property type="entry name" value="Thaumatin"/>
    <property type="match status" value="1"/>
</dbReference>
<dbReference type="SMART" id="SM00205">
    <property type="entry name" value="THN"/>
    <property type="match status" value="1"/>
</dbReference>
<reference evidence="3 4" key="1">
    <citation type="submission" date="2013-09" db="EMBL/GenBank/DDBJ databases">
        <title>Corchorus capsularis genome sequencing.</title>
        <authorList>
            <person name="Alam M."/>
            <person name="Haque M.S."/>
            <person name="Islam M.S."/>
            <person name="Emdad E.M."/>
            <person name="Islam M.M."/>
            <person name="Ahmed B."/>
            <person name="Halim A."/>
            <person name="Hossen Q.M.M."/>
            <person name="Hossain M.Z."/>
            <person name="Ahmed R."/>
            <person name="Khan M.M."/>
            <person name="Islam R."/>
            <person name="Rashid M.M."/>
            <person name="Khan S.A."/>
            <person name="Rahman M.S."/>
            <person name="Alam M."/>
        </authorList>
    </citation>
    <scope>NUCLEOTIDE SEQUENCE [LARGE SCALE GENOMIC DNA]</scope>
    <source>
        <strain evidence="4">cv. CVL-1</strain>
        <tissue evidence="3">Whole seedling</tissue>
    </source>
</reference>
<dbReference type="SUPFAM" id="SSF49870">
    <property type="entry name" value="Osmotin, thaumatin-like protein"/>
    <property type="match status" value="1"/>
</dbReference>
<dbReference type="Gramene" id="OMO81828">
    <property type="protein sequence ID" value="OMO81828"/>
    <property type="gene ID" value="CCACVL1_12173"/>
</dbReference>
<keyword evidence="2" id="KW-0732">Signal</keyword>
<dbReference type="EMBL" id="AWWV01010075">
    <property type="protein sequence ID" value="OMO81828.1"/>
    <property type="molecule type" value="Genomic_DNA"/>
</dbReference>
<comment type="caution">
    <text evidence="3">The sequence shown here is derived from an EMBL/GenBank/DDBJ whole genome shotgun (WGS) entry which is preliminary data.</text>
</comment>
<feature type="disulfide bond" evidence="1">
    <location>
        <begin position="163"/>
        <end position="179"/>
    </location>
</feature>
<feature type="signal peptide" evidence="2">
    <location>
        <begin position="1"/>
        <end position="20"/>
    </location>
</feature>
<dbReference type="STRING" id="210143.A0A1R3IGW1"/>
<dbReference type="CDD" id="cd09218">
    <property type="entry name" value="TLP-PA"/>
    <property type="match status" value="1"/>
</dbReference>
<dbReference type="InterPro" id="IPR001938">
    <property type="entry name" value="Thaumatin"/>
</dbReference>
<organism evidence="3 4">
    <name type="scientific">Corchorus capsularis</name>
    <name type="common">Jute</name>
    <dbReference type="NCBI Taxonomy" id="210143"/>
    <lineage>
        <taxon>Eukaryota</taxon>
        <taxon>Viridiplantae</taxon>
        <taxon>Streptophyta</taxon>
        <taxon>Embryophyta</taxon>
        <taxon>Tracheophyta</taxon>
        <taxon>Spermatophyta</taxon>
        <taxon>Magnoliopsida</taxon>
        <taxon>eudicotyledons</taxon>
        <taxon>Gunneridae</taxon>
        <taxon>Pentapetalae</taxon>
        <taxon>rosids</taxon>
        <taxon>malvids</taxon>
        <taxon>Malvales</taxon>
        <taxon>Malvaceae</taxon>
        <taxon>Grewioideae</taxon>
        <taxon>Apeibeae</taxon>
        <taxon>Corchorus</taxon>
    </lineage>
</organism>
<feature type="disulfide bond" evidence="1">
    <location>
        <begin position="150"/>
        <end position="233"/>
    </location>
</feature>
<dbReference type="PRINTS" id="PR00347">
    <property type="entry name" value="THAUMATIN"/>
</dbReference>
<dbReference type="AlphaFoldDB" id="A0A1R3IGW1"/>
<dbReference type="InterPro" id="IPR037176">
    <property type="entry name" value="Osmotin/thaumatin-like_sf"/>
</dbReference>
<protein>
    <submittedName>
        <fullName evidence="3">Thaumatin</fullName>
    </submittedName>
</protein>
<keyword evidence="1" id="KW-1015">Disulfide bond</keyword>
<feature type="disulfide bond" evidence="1">
    <location>
        <begin position="193"/>
        <end position="203"/>
    </location>
</feature>
<evidence type="ECO:0000256" key="1">
    <source>
        <dbReference type="PIRSR" id="PIRSR002703-1"/>
    </source>
</evidence>
<dbReference type="Proteomes" id="UP000188268">
    <property type="component" value="Unassembled WGS sequence"/>
</dbReference>
<evidence type="ECO:0000313" key="4">
    <source>
        <dbReference type="Proteomes" id="UP000188268"/>
    </source>
</evidence>
<dbReference type="OMA" id="FWARDIC"/>
<feature type="disulfide bond" evidence="1">
    <location>
        <begin position="79"/>
        <end position="88"/>
    </location>
</feature>
<evidence type="ECO:0000256" key="2">
    <source>
        <dbReference type="SAM" id="SignalP"/>
    </source>
</evidence>
<keyword evidence="4" id="KW-1185">Reference proteome</keyword>
<dbReference type="FunFam" id="2.60.110.10:FF:000004">
    <property type="entry name" value="THAUMATIN-LIKE PROTEIN 1"/>
    <property type="match status" value="1"/>
</dbReference>
<dbReference type="Pfam" id="PF00314">
    <property type="entry name" value="Thaumatin"/>
    <property type="match status" value="1"/>
</dbReference>
<name>A0A1R3IGW1_COCAP</name>
<sequence>MKLYLLFGLSFALFISGAHMATISIKNNCPYTIWPGIQTGANGAQLGADSGFELAQQATRSVNVPASWTAGRIWARTGCSSNSGTFSCATANCGPQVACNGAGGAPPATLAEFTLFDPNNANQDTYDVSNVDGFNLPVSITPQGGSGATCRATSCAKDINAVCPAELAVKGSDGATIGCKSACTAFGEPRYCCTGEFNKPETCPPTDYSNFFKDQCPEAYSYAYDDPSSTFVCSGQPNYLVTFCP</sequence>
<accession>A0A1R3IGW1</accession>
<proteinExistence type="predicted"/>